<reference evidence="4 5" key="1">
    <citation type="submission" date="2022-07" db="EMBL/GenBank/DDBJ databases">
        <authorList>
            <person name="Xamxidin M."/>
            <person name="Wu M."/>
        </authorList>
    </citation>
    <scope>NUCLEOTIDE SEQUENCE [LARGE SCALE GENOMIC DNA]</scope>
    <source>
        <strain evidence="4 5">NBRC 111650</strain>
    </source>
</reference>
<gene>
    <name evidence="4" type="ORF">NQT62_07970</name>
</gene>
<evidence type="ECO:0000259" key="3">
    <source>
        <dbReference type="Pfam" id="PF00156"/>
    </source>
</evidence>
<evidence type="ECO:0000313" key="4">
    <source>
        <dbReference type="EMBL" id="MCQ8896368.1"/>
    </source>
</evidence>
<keyword evidence="2" id="KW-0808">Transferase</keyword>
<dbReference type="CDD" id="cd06223">
    <property type="entry name" value="PRTases_typeI"/>
    <property type="match status" value="1"/>
</dbReference>
<dbReference type="GO" id="GO:0016757">
    <property type="term" value="F:glycosyltransferase activity"/>
    <property type="evidence" value="ECO:0007669"/>
    <property type="project" value="UniProtKB-KW"/>
</dbReference>
<organism evidence="4 5">
    <name type="scientific">Limnobacter humi</name>
    <dbReference type="NCBI Taxonomy" id="1778671"/>
    <lineage>
        <taxon>Bacteria</taxon>
        <taxon>Pseudomonadati</taxon>
        <taxon>Pseudomonadota</taxon>
        <taxon>Betaproteobacteria</taxon>
        <taxon>Burkholderiales</taxon>
        <taxon>Burkholderiaceae</taxon>
        <taxon>Limnobacter</taxon>
    </lineage>
</organism>
<evidence type="ECO:0000256" key="1">
    <source>
        <dbReference type="ARBA" id="ARBA00022676"/>
    </source>
</evidence>
<name>A0ABT1WFS8_9BURK</name>
<evidence type="ECO:0000313" key="5">
    <source>
        <dbReference type="Proteomes" id="UP001204142"/>
    </source>
</evidence>
<dbReference type="RefSeq" id="WP_256764133.1">
    <property type="nucleotide sequence ID" value="NZ_JANIGO010000002.1"/>
</dbReference>
<accession>A0ABT1WFS8</accession>
<comment type="caution">
    <text evidence="4">The sequence shown here is derived from an EMBL/GenBank/DDBJ whole genome shotgun (WGS) entry which is preliminary data.</text>
</comment>
<evidence type="ECO:0000256" key="2">
    <source>
        <dbReference type="ARBA" id="ARBA00022679"/>
    </source>
</evidence>
<dbReference type="InterPro" id="IPR029057">
    <property type="entry name" value="PRTase-like"/>
</dbReference>
<sequence>MSKLYVDYAQYHQLIDQVIAKVQDDGFKPDWVLGVSRGGLFLADGLSRALRCPMAVIAASSYGAGEAGEGTVQGVLQVSASVACVGHLAGRVLLVDDLADSGHTLEALVHHVQAHYPAIHALKTAVVWVKPHSVFKPDFAAHWMTDDAWIVQPFEVRDFQSRDSK</sequence>
<keyword evidence="5" id="KW-1185">Reference proteome</keyword>
<dbReference type="Gene3D" id="3.40.50.2020">
    <property type="match status" value="1"/>
</dbReference>
<proteinExistence type="predicted"/>
<protein>
    <submittedName>
        <fullName evidence="4">Phosphoribosyltransferase family protein</fullName>
    </submittedName>
</protein>
<dbReference type="Pfam" id="PF00156">
    <property type="entry name" value="Pribosyltran"/>
    <property type="match status" value="1"/>
</dbReference>
<dbReference type="SUPFAM" id="SSF53271">
    <property type="entry name" value="PRTase-like"/>
    <property type="match status" value="1"/>
</dbReference>
<dbReference type="InterPro" id="IPR000836">
    <property type="entry name" value="PRTase_dom"/>
</dbReference>
<feature type="domain" description="Phosphoribosyltransferase" evidence="3">
    <location>
        <begin position="9"/>
        <end position="156"/>
    </location>
</feature>
<keyword evidence="1 4" id="KW-0328">Glycosyltransferase</keyword>
<dbReference type="Proteomes" id="UP001204142">
    <property type="component" value="Unassembled WGS sequence"/>
</dbReference>
<dbReference type="PANTHER" id="PTHR43363">
    <property type="entry name" value="HYPOXANTHINE PHOSPHORIBOSYLTRANSFERASE"/>
    <property type="match status" value="1"/>
</dbReference>
<dbReference type="PANTHER" id="PTHR43363:SF1">
    <property type="entry name" value="HYPOXANTHINE-GUANINE PHOSPHORIBOSYLTRANSFERASE"/>
    <property type="match status" value="1"/>
</dbReference>
<dbReference type="EMBL" id="JANIGO010000002">
    <property type="protein sequence ID" value="MCQ8896368.1"/>
    <property type="molecule type" value="Genomic_DNA"/>
</dbReference>